<feature type="compositionally biased region" description="Basic residues" evidence="2">
    <location>
        <begin position="137"/>
        <end position="146"/>
    </location>
</feature>
<dbReference type="PROSITE" id="PS50062">
    <property type="entry name" value="BCL2_FAMILY"/>
    <property type="match status" value="1"/>
</dbReference>
<evidence type="ECO:0000256" key="2">
    <source>
        <dbReference type="SAM" id="MobiDB-lite"/>
    </source>
</evidence>
<dbReference type="Proteomes" id="UP000694865">
    <property type="component" value="Unplaced"/>
</dbReference>
<feature type="compositionally biased region" description="Acidic residues" evidence="2">
    <location>
        <begin position="29"/>
        <end position="39"/>
    </location>
</feature>
<protein>
    <submittedName>
        <fullName evidence="4">Uncharacterized protein LOC102808133</fullName>
    </submittedName>
</protein>
<dbReference type="SUPFAM" id="SSF56854">
    <property type="entry name" value="Bcl-2 inhibitors of programmed cell death"/>
    <property type="match status" value="1"/>
</dbReference>
<name>A0ABM0M559_SACKO</name>
<dbReference type="InterPro" id="IPR036834">
    <property type="entry name" value="Bcl-2-like_sf"/>
</dbReference>
<feature type="compositionally biased region" description="Polar residues" evidence="2">
    <location>
        <begin position="152"/>
        <end position="177"/>
    </location>
</feature>
<feature type="compositionally biased region" description="Basic and acidic residues" evidence="2">
    <location>
        <begin position="112"/>
        <end position="131"/>
    </location>
</feature>
<dbReference type="RefSeq" id="XP_006815150.1">
    <property type="nucleotide sequence ID" value="XM_006815087.1"/>
</dbReference>
<gene>
    <name evidence="4" type="primary">LOC102808133</name>
</gene>
<accession>A0ABM0M559</accession>
<dbReference type="GeneID" id="102808133"/>
<feature type="region of interest" description="Disordered" evidence="2">
    <location>
        <begin position="239"/>
        <end position="332"/>
    </location>
</feature>
<dbReference type="InterPro" id="IPR002475">
    <property type="entry name" value="Bcl2-like"/>
</dbReference>
<feature type="compositionally biased region" description="Basic and acidic residues" evidence="2">
    <location>
        <begin position="262"/>
        <end position="276"/>
    </location>
</feature>
<evidence type="ECO:0000256" key="1">
    <source>
        <dbReference type="ARBA" id="ARBA00022703"/>
    </source>
</evidence>
<sequence>MSDIEEESQFKREPSYREAARHSVMNDLECSDYDDDDEESKPMSNSAPGSLHYRVELKPTEETLKKMEKLDLLPHSEQPTTKTKKKKKHSFSSIARSIQSFLKSPSVSKKKHDWEEEEKKDACKQENESKKGGIRASIRRKLRRKSLKDNQRYSIDSVLTPSSTSTAGAITPSSLSSAEILDSPKFSKKHKKHKGFGDATTPGSEGIVANGEILHGHKSADSAPLFNIEIDDNMTISGDQFHSGRSKHSDYASRSAAYRLQGDNKRESKESEKIKNYPDYVPPLHCTATTGVSQDDTDGPNFSRENDSNQPQFRSLSAMSGPPRPTSLNVSPHTLRSFDRLGQVENLGLNGITEAIEVEMNERDGLRASGAHVVRLSADVVEDCSGSVEDFSSDEKYKPFKDRSDKEKEALYEKIAARLAAIGDRVTVDHAVGESMADELIGAVGGSSPSPKKEIQEEIIEIPIDEEEIPFTETDARQLGLRLRHHGDRRSSSELFSIPLSVLMSVVQNTRYDTFKGVASHLIGNDTSWRGLSLVLRLTGDAIKLAGRTPSAVTQIKDNSVKFINDKLAGWIASQGGWESVVEESISSSGSETEVD</sequence>
<feature type="region of interest" description="Disordered" evidence="2">
    <location>
        <begin position="1"/>
        <end position="207"/>
    </location>
</feature>
<keyword evidence="1" id="KW-0053">Apoptosis</keyword>
<feature type="compositionally biased region" description="Polar residues" evidence="2">
    <location>
        <begin position="91"/>
        <end position="107"/>
    </location>
</feature>
<feature type="compositionally biased region" description="Basic and acidic residues" evidence="2">
    <location>
        <begin position="8"/>
        <end position="21"/>
    </location>
</feature>
<dbReference type="Gene3D" id="1.10.437.10">
    <property type="entry name" value="Blc2-like"/>
    <property type="match status" value="1"/>
</dbReference>
<feature type="compositionally biased region" description="Basic and acidic residues" evidence="2">
    <location>
        <begin position="53"/>
        <end position="74"/>
    </location>
</feature>
<evidence type="ECO:0000313" key="4">
    <source>
        <dbReference type="RefSeq" id="XP_006815150.1"/>
    </source>
</evidence>
<evidence type="ECO:0000313" key="3">
    <source>
        <dbReference type="Proteomes" id="UP000694865"/>
    </source>
</evidence>
<proteinExistence type="predicted"/>
<organism evidence="3 4">
    <name type="scientific">Saccoglossus kowalevskii</name>
    <name type="common">Acorn worm</name>
    <dbReference type="NCBI Taxonomy" id="10224"/>
    <lineage>
        <taxon>Eukaryota</taxon>
        <taxon>Metazoa</taxon>
        <taxon>Hemichordata</taxon>
        <taxon>Enteropneusta</taxon>
        <taxon>Harrimaniidae</taxon>
        <taxon>Saccoglossus</taxon>
    </lineage>
</organism>
<keyword evidence="3" id="KW-1185">Reference proteome</keyword>
<feature type="compositionally biased region" description="Polar residues" evidence="2">
    <location>
        <begin position="308"/>
        <end position="318"/>
    </location>
</feature>
<reference evidence="4" key="1">
    <citation type="submission" date="2025-08" db="UniProtKB">
        <authorList>
            <consortium name="RefSeq"/>
        </authorList>
    </citation>
    <scope>IDENTIFICATION</scope>
    <source>
        <tissue evidence="4">Testes</tissue>
    </source>
</reference>